<protein>
    <submittedName>
        <fullName evidence="2">Conidial yellow pigment biosynthesis polyketide synthase</fullName>
    </submittedName>
</protein>
<feature type="region of interest" description="Disordered" evidence="1">
    <location>
        <begin position="425"/>
        <end position="596"/>
    </location>
</feature>
<accession>A0AB34FV61</accession>
<feature type="compositionally biased region" description="Low complexity" evidence="1">
    <location>
        <begin position="553"/>
        <end position="574"/>
    </location>
</feature>
<gene>
    <name evidence="2" type="ORF">O9K51_03980</name>
</gene>
<comment type="caution">
    <text evidence="2">The sequence shown here is derived from an EMBL/GenBank/DDBJ whole genome shotgun (WGS) entry which is preliminary data.</text>
</comment>
<feature type="compositionally biased region" description="Low complexity" evidence="1">
    <location>
        <begin position="509"/>
        <end position="520"/>
    </location>
</feature>
<organism evidence="2 3">
    <name type="scientific">Purpureocillium lavendulum</name>
    <dbReference type="NCBI Taxonomy" id="1247861"/>
    <lineage>
        <taxon>Eukaryota</taxon>
        <taxon>Fungi</taxon>
        <taxon>Dikarya</taxon>
        <taxon>Ascomycota</taxon>
        <taxon>Pezizomycotina</taxon>
        <taxon>Sordariomycetes</taxon>
        <taxon>Hypocreomycetidae</taxon>
        <taxon>Hypocreales</taxon>
        <taxon>Ophiocordycipitaceae</taxon>
        <taxon>Purpureocillium</taxon>
    </lineage>
</organism>
<feature type="compositionally biased region" description="Basic and acidic residues" evidence="1">
    <location>
        <begin position="295"/>
        <end position="306"/>
    </location>
</feature>
<reference evidence="2" key="1">
    <citation type="submission" date="2023-01" db="EMBL/GenBank/DDBJ databases">
        <title>The growth and conidiation of Purpureocillium lavendulum are regulated by nitrogen source and histone H3K14 acetylation.</title>
        <authorList>
            <person name="Tang P."/>
            <person name="Han J."/>
            <person name="Zhang C."/>
            <person name="Tang P."/>
            <person name="Qi F."/>
            <person name="Zhang K."/>
            <person name="Liang L."/>
        </authorList>
    </citation>
    <scope>NUCLEOTIDE SEQUENCE</scope>
    <source>
        <strain evidence="2">YMF1.00683</strain>
    </source>
</reference>
<sequence length="596" mass="64953">MAPMTCAQIRQVIATIGQLFPHIPYAVCGHAAMSYYGSTPLKQPSYVSLVCPPDCVDALLKWAVAKGLSLCDRWPATTMATATATTTGAASSSSGGGGGFFSSFCVPTTPDGVERAVRVHRCTAYFSGHMRSVPAPDAHGASVLTLPCIADAVAVEYLRAARADDYRVLVLCAKDVFWLLRRMAALRGADERQALTPRRAPTFASARFLEAFTEMHVYSVDLMYNAGLDLARVADLTLPLPPRVGRTRTEERTYPSARGTVHVLPERRRQRVRSIPRAAESADAGAGYDTDDYDDSSRRSRQHDDSGPDSGAKVARITRQPSQSFETQPCSPQDQGRWQRQRQRQRQRHQTTSSTTQEQQHREPRKIPSTVHQPKHHRTAARPPRARERLVRVGHFLRAAARFRLFGEMHRLKKQLSVLEGLGALRISGPSSRPGTRVEDDDDDDAPPSIWKPNAVSPQGLCSPEQSSAAQSLSSARRTIQFDRAALSSGKPHPRRRSCYAARPRPRPGRAGASASAGSACLSKTPRPAESSMPLSMLGSLRRSRVWPSVKADATTMIDSSSSSSLSSSTTSSPDDSESGDFRASDSASSGTDERF</sequence>
<feature type="compositionally biased region" description="Polar residues" evidence="1">
    <location>
        <begin position="586"/>
        <end position="596"/>
    </location>
</feature>
<evidence type="ECO:0000313" key="3">
    <source>
        <dbReference type="Proteomes" id="UP001163105"/>
    </source>
</evidence>
<evidence type="ECO:0000256" key="1">
    <source>
        <dbReference type="SAM" id="MobiDB-lite"/>
    </source>
</evidence>
<name>A0AB34FV61_9HYPO</name>
<dbReference type="AlphaFoldDB" id="A0AB34FV61"/>
<evidence type="ECO:0000313" key="2">
    <source>
        <dbReference type="EMBL" id="KAJ6442805.1"/>
    </source>
</evidence>
<feature type="compositionally biased region" description="Basic residues" evidence="1">
    <location>
        <begin position="339"/>
        <end position="349"/>
    </location>
</feature>
<proteinExistence type="predicted"/>
<feature type="compositionally biased region" description="Low complexity" evidence="1">
    <location>
        <begin position="466"/>
        <end position="476"/>
    </location>
</feature>
<feature type="compositionally biased region" description="Basic residues" evidence="1">
    <location>
        <begin position="492"/>
        <end position="508"/>
    </location>
</feature>
<keyword evidence="3" id="KW-1185">Reference proteome</keyword>
<feature type="region of interest" description="Disordered" evidence="1">
    <location>
        <begin position="241"/>
        <end position="387"/>
    </location>
</feature>
<feature type="compositionally biased region" description="Polar residues" evidence="1">
    <location>
        <begin position="319"/>
        <end position="338"/>
    </location>
</feature>
<dbReference type="EMBL" id="JAQHRD010000003">
    <property type="protein sequence ID" value="KAJ6442805.1"/>
    <property type="molecule type" value="Genomic_DNA"/>
</dbReference>
<dbReference type="Proteomes" id="UP001163105">
    <property type="component" value="Unassembled WGS sequence"/>
</dbReference>